<evidence type="ECO:0000313" key="1">
    <source>
        <dbReference type="EMBL" id="ASD52157.1"/>
    </source>
</evidence>
<dbReference type="EMBL" id="KY971610">
    <property type="protein sequence ID" value="ASD52157.1"/>
    <property type="molecule type" value="Genomic_DNA"/>
</dbReference>
<name>A0A2U7NN52_9CAUD</name>
<keyword evidence="2" id="KW-1185">Reference proteome</keyword>
<organism evidence="1 2">
    <name type="scientific">Pseudomonas phage PspYZU05</name>
    <dbReference type="NCBI Taxonomy" id="1983556"/>
    <lineage>
        <taxon>Viruses</taxon>
        <taxon>Duplodnaviria</taxon>
        <taxon>Heunggongvirae</taxon>
        <taxon>Uroviricota</taxon>
        <taxon>Caudoviricetes</taxon>
        <taxon>Pantevenvirales</taxon>
        <taxon>Straboviridae</taxon>
        <taxon>Jiangsuvirus</taxon>
        <taxon>Jiangsuvirus pspyzu05</taxon>
    </lineage>
</organism>
<dbReference type="Proteomes" id="UP000247773">
    <property type="component" value="Genome"/>
</dbReference>
<accession>A0A2U7NN52</accession>
<evidence type="ECO:0000313" key="2">
    <source>
        <dbReference type="Proteomes" id="UP000247773"/>
    </source>
</evidence>
<sequence>MIDTHGLNIKTYCGIIYRSGSDMDWAVRFCSNLYNLDEAFVQRLFDEALVATKPLCLVALKDLRNLVKANKSGRHETNGICNFVDEYIGDFIDDYDLDTLYGDGEKTFKDLHDEKMIGFLKSPIKTIARVILTDIFPKWPKFSGRLNFPVPSIDECNPGAAFVYNDKWKGEYGDLRKELLDFLIEELDTL</sequence>
<proteinExistence type="predicted"/>
<protein>
    <submittedName>
        <fullName evidence="1">Uncharacterized protein</fullName>
    </submittedName>
</protein>
<gene>
    <name evidence="1" type="ORF">PspYZU05_205</name>
</gene>
<reference evidence="1 2" key="1">
    <citation type="submission" date="2017-04" db="EMBL/GenBank/DDBJ databases">
        <title>Isolation of lytic bacteriophages infecting Pseudomonas strains for biocontrol of fish and shrimp spoilage during chilled storage.</title>
        <authorList>
            <person name="Yang Z."/>
            <person name="Tao X."/>
            <person name="Gao L."/>
            <person name="Rao S."/>
        </authorList>
    </citation>
    <scope>NUCLEOTIDE SEQUENCE [LARGE SCALE GENOMIC DNA]</scope>
</reference>